<dbReference type="Pfam" id="PF07687">
    <property type="entry name" value="M20_dimer"/>
    <property type="match status" value="1"/>
</dbReference>
<keyword evidence="7" id="KW-0482">Metalloprotease</keyword>
<dbReference type="NCBIfam" id="TIGR01893">
    <property type="entry name" value="aa-his-dipept"/>
    <property type="match status" value="1"/>
</dbReference>
<dbReference type="AlphaFoldDB" id="A0A7D5INK6"/>
<evidence type="ECO:0000256" key="4">
    <source>
        <dbReference type="ARBA" id="ARBA00022723"/>
    </source>
</evidence>
<gene>
    <name evidence="10" type="ORF">HWN40_05280</name>
</gene>
<dbReference type="OrthoDB" id="133929at2157"/>
<dbReference type="EMBL" id="CP058215">
    <property type="protein sequence ID" value="QLC49705.1"/>
    <property type="molecule type" value="Genomic_DNA"/>
</dbReference>
<dbReference type="FunFam" id="3.40.630.10:FF:000015">
    <property type="entry name" value="Aminoacyl-histidine dipeptidase PepD"/>
    <property type="match status" value="1"/>
</dbReference>
<dbReference type="Pfam" id="PF01546">
    <property type="entry name" value="Peptidase_M20"/>
    <property type="match status" value="1"/>
</dbReference>
<keyword evidence="6" id="KW-0862">Zinc</keyword>
<evidence type="ECO:0000259" key="9">
    <source>
        <dbReference type="Pfam" id="PF07687"/>
    </source>
</evidence>
<name>A0A7D5INK6_9EURY</name>
<dbReference type="GO" id="GO:0070573">
    <property type="term" value="F:metallodipeptidase activity"/>
    <property type="evidence" value="ECO:0007669"/>
    <property type="project" value="TreeGrafter"/>
</dbReference>
<evidence type="ECO:0000256" key="8">
    <source>
        <dbReference type="ARBA" id="ARBA00023285"/>
    </source>
</evidence>
<evidence type="ECO:0000256" key="6">
    <source>
        <dbReference type="ARBA" id="ARBA00022833"/>
    </source>
</evidence>
<keyword evidence="11" id="KW-1185">Reference proteome</keyword>
<dbReference type="PANTHER" id="PTHR43501:SF1">
    <property type="entry name" value="CYTOSOL NON-SPECIFIC DIPEPTIDASE"/>
    <property type="match status" value="1"/>
</dbReference>
<dbReference type="SUPFAM" id="SSF53187">
    <property type="entry name" value="Zn-dependent exopeptidases"/>
    <property type="match status" value="1"/>
</dbReference>
<protein>
    <submittedName>
        <fullName evidence="10">Aminoacyl-histidine dipeptidase</fullName>
    </submittedName>
</protein>
<keyword evidence="5" id="KW-0378">Hydrolase</keyword>
<accession>A0A7D5INK6</accession>
<evidence type="ECO:0000313" key="10">
    <source>
        <dbReference type="EMBL" id="QLC49705.1"/>
    </source>
</evidence>
<dbReference type="GO" id="GO:0005829">
    <property type="term" value="C:cytosol"/>
    <property type="evidence" value="ECO:0007669"/>
    <property type="project" value="TreeGrafter"/>
</dbReference>
<comment type="cofactor">
    <cofactor evidence="1">
        <name>Co(2+)</name>
        <dbReference type="ChEBI" id="CHEBI:48828"/>
    </cofactor>
</comment>
<dbReference type="GO" id="GO:0006508">
    <property type="term" value="P:proteolysis"/>
    <property type="evidence" value="ECO:0007669"/>
    <property type="project" value="UniProtKB-KW"/>
</dbReference>
<evidence type="ECO:0000256" key="2">
    <source>
        <dbReference type="ARBA" id="ARBA00001947"/>
    </source>
</evidence>
<evidence type="ECO:0000256" key="3">
    <source>
        <dbReference type="ARBA" id="ARBA00022670"/>
    </source>
</evidence>
<dbReference type="CDD" id="cd03890">
    <property type="entry name" value="M20_pepD"/>
    <property type="match status" value="1"/>
</dbReference>
<feature type="domain" description="Peptidase M20 dimerisation" evidence="9">
    <location>
        <begin position="204"/>
        <end position="289"/>
    </location>
</feature>
<dbReference type="PRINTS" id="PR00934">
    <property type="entry name" value="XHISDIPTASE"/>
</dbReference>
<dbReference type="PANTHER" id="PTHR43501">
    <property type="entry name" value="CYTOSOL NON-SPECIFIC DIPEPTIDASE"/>
    <property type="match status" value="1"/>
</dbReference>
<keyword evidence="3" id="KW-0645">Protease</keyword>
<proteinExistence type="predicted"/>
<evidence type="ECO:0000313" key="11">
    <source>
        <dbReference type="Proteomes" id="UP000509594"/>
    </source>
</evidence>
<evidence type="ECO:0000256" key="1">
    <source>
        <dbReference type="ARBA" id="ARBA00001941"/>
    </source>
</evidence>
<sequence length="481" mass="52478">MDHITQEILDVLQEINSIPRCSKHEERIANWLKEWSLSNGFNVRYDSVNNILITVPASKGYETAPVVVIQGHMDMVCEKDPASSHDFSKDPVDQYIDGDWLKARGTTLGADNGIAIAMALVLAKDKDLPHPPLELLFTVDEETGLTGANALMPDFVSGKILLNLDSEDEGVFIIGCAGGLNITIRIPLEYDTLPEGHIICRLAVNGLAGGHSGIDIHEKRANANKILAGCLEAVFTDLNVGLISMQGGSAHNAIPRQAEALIAIPPHEYEDALSIVREMEENTASEYQEMDPTLSIRLLEQGEINECPLIKSKLVGDIIALLKQLPHGVARMSEDVPGLVETSNNLATITTCDNHLVILSSQRSSTDTGLTEMTKKIEDMSKSAGATVLHDGGYPAWQPDLDSALLQRSREIYVETFGEETDIEVIHAGLECAVIGSKFQGMDMISFGPTIKNPHSPYEKLYIPSVLKVWQFLTALLSSFS</sequence>
<dbReference type="InterPro" id="IPR011650">
    <property type="entry name" value="Peptidase_M20_dimer"/>
</dbReference>
<dbReference type="KEGG" id="mzi:HWN40_05280"/>
<dbReference type="Gene3D" id="3.40.630.10">
    <property type="entry name" value="Zn peptidases"/>
    <property type="match status" value="2"/>
</dbReference>
<keyword evidence="8" id="KW-0170">Cobalt</keyword>
<dbReference type="GeneID" id="55821065"/>
<dbReference type="InterPro" id="IPR002933">
    <property type="entry name" value="Peptidase_M20"/>
</dbReference>
<evidence type="ECO:0000256" key="5">
    <source>
        <dbReference type="ARBA" id="ARBA00022801"/>
    </source>
</evidence>
<comment type="cofactor">
    <cofactor evidence="2">
        <name>Zn(2+)</name>
        <dbReference type="ChEBI" id="CHEBI:29105"/>
    </cofactor>
</comment>
<organism evidence="10 11">
    <name type="scientific">Methanolobus zinderi</name>
    <dbReference type="NCBI Taxonomy" id="536044"/>
    <lineage>
        <taxon>Archaea</taxon>
        <taxon>Methanobacteriati</taxon>
        <taxon>Methanobacteriota</taxon>
        <taxon>Stenosarchaea group</taxon>
        <taxon>Methanomicrobia</taxon>
        <taxon>Methanosarcinales</taxon>
        <taxon>Methanosarcinaceae</taxon>
        <taxon>Methanolobus</taxon>
    </lineage>
</organism>
<reference evidence="10 11" key="1">
    <citation type="submission" date="2020-06" db="EMBL/GenBank/DDBJ databases">
        <title>Methanolobus halotolerans sp. nov., isolated from a saline lake Tus in Siberia.</title>
        <authorList>
            <person name="Shen Y."/>
            <person name="Chen S.-C."/>
            <person name="Lai M.-C."/>
            <person name="Huang H.-H."/>
            <person name="Chiu H.-H."/>
            <person name="Tang S.-L."/>
            <person name="Rogozin D.Y."/>
            <person name="Degermendzhy A.G."/>
        </authorList>
    </citation>
    <scope>NUCLEOTIDE SEQUENCE [LARGE SCALE GENOMIC DNA]</scope>
    <source>
        <strain evidence="10 11">DSM 21339</strain>
    </source>
</reference>
<dbReference type="GO" id="GO:0046872">
    <property type="term" value="F:metal ion binding"/>
    <property type="evidence" value="ECO:0007669"/>
    <property type="project" value="UniProtKB-KW"/>
</dbReference>
<evidence type="ECO:0000256" key="7">
    <source>
        <dbReference type="ARBA" id="ARBA00023049"/>
    </source>
</evidence>
<dbReference type="FunFam" id="3.40.630.10:FF:000018">
    <property type="entry name" value="Aminoacyl-histidine dipeptidase PepD"/>
    <property type="match status" value="1"/>
</dbReference>
<dbReference type="InterPro" id="IPR001160">
    <property type="entry name" value="Peptidase_M20C"/>
</dbReference>
<dbReference type="RefSeq" id="WP_176964761.1">
    <property type="nucleotide sequence ID" value="NZ_CP058215.1"/>
</dbReference>
<keyword evidence="4" id="KW-0479">Metal-binding</keyword>
<dbReference type="PIRSF" id="PIRSF016599">
    <property type="entry name" value="Xaa-His_dipept"/>
    <property type="match status" value="1"/>
</dbReference>
<dbReference type="Proteomes" id="UP000509594">
    <property type="component" value="Chromosome"/>
</dbReference>